<dbReference type="CDD" id="cd06422">
    <property type="entry name" value="NTP_transferase_like_1"/>
    <property type="match status" value="1"/>
</dbReference>
<dbReference type="PANTHER" id="PTHR43584:SF8">
    <property type="entry name" value="N-ACETYLMURAMATE ALPHA-1-PHOSPHATE URIDYLYLTRANSFERASE"/>
    <property type="match status" value="1"/>
</dbReference>
<keyword evidence="2" id="KW-0548">Nucleotidyltransferase</keyword>
<dbReference type="EMBL" id="SJFN01000008">
    <property type="protein sequence ID" value="TBW39303.1"/>
    <property type="molecule type" value="Genomic_DNA"/>
</dbReference>
<comment type="caution">
    <text evidence="4">The sequence shown here is derived from an EMBL/GenBank/DDBJ whole genome shotgun (WGS) entry which is preliminary data.</text>
</comment>
<dbReference type="PANTHER" id="PTHR43584">
    <property type="entry name" value="NUCLEOTIDYL TRANSFERASE"/>
    <property type="match status" value="1"/>
</dbReference>
<evidence type="ECO:0000256" key="2">
    <source>
        <dbReference type="ARBA" id="ARBA00022695"/>
    </source>
</evidence>
<organism evidence="4 5">
    <name type="scientific">Siculibacillus lacustris</name>
    <dbReference type="NCBI Taxonomy" id="1549641"/>
    <lineage>
        <taxon>Bacteria</taxon>
        <taxon>Pseudomonadati</taxon>
        <taxon>Pseudomonadota</taxon>
        <taxon>Alphaproteobacteria</taxon>
        <taxon>Hyphomicrobiales</taxon>
        <taxon>Ancalomicrobiaceae</taxon>
        <taxon>Siculibacillus</taxon>
    </lineage>
</organism>
<dbReference type="AlphaFoldDB" id="A0A4Q9VW54"/>
<accession>A0A4Q9VW54</accession>
<feature type="domain" description="Nucleotidyl transferase" evidence="3">
    <location>
        <begin position="1"/>
        <end position="114"/>
    </location>
</feature>
<protein>
    <submittedName>
        <fullName evidence="4">Nucleotidyltransferase family protein</fullName>
    </submittedName>
</protein>
<dbReference type="InterPro" id="IPR050065">
    <property type="entry name" value="GlmU-like"/>
</dbReference>
<dbReference type="SUPFAM" id="SSF53448">
    <property type="entry name" value="Nucleotide-diphospho-sugar transferases"/>
    <property type="match status" value="1"/>
</dbReference>
<keyword evidence="5" id="KW-1185">Reference proteome</keyword>
<gene>
    <name evidence="4" type="ORF">EYW49_06885</name>
</gene>
<dbReference type="InterPro" id="IPR029044">
    <property type="entry name" value="Nucleotide-diphossugar_trans"/>
</dbReference>
<dbReference type="OrthoDB" id="9788272at2"/>
<dbReference type="Pfam" id="PF00483">
    <property type="entry name" value="NTP_transferase"/>
    <property type="match status" value="1"/>
</dbReference>
<evidence type="ECO:0000256" key="1">
    <source>
        <dbReference type="ARBA" id="ARBA00022679"/>
    </source>
</evidence>
<dbReference type="Proteomes" id="UP000292781">
    <property type="component" value="Unassembled WGS sequence"/>
</dbReference>
<evidence type="ECO:0000259" key="3">
    <source>
        <dbReference type="Pfam" id="PF00483"/>
    </source>
</evidence>
<dbReference type="GO" id="GO:0016779">
    <property type="term" value="F:nucleotidyltransferase activity"/>
    <property type="evidence" value="ECO:0007669"/>
    <property type="project" value="UniProtKB-KW"/>
</dbReference>
<evidence type="ECO:0000313" key="5">
    <source>
        <dbReference type="Proteomes" id="UP000292781"/>
    </source>
</evidence>
<reference evidence="4 5" key="1">
    <citation type="submission" date="2019-02" db="EMBL/GenBank/DDBJ databases">
        <title>Siculibacillus lacustris gen. nov., sp. nov., a new rosette-forming bacterium isolated from a freshwater crater lake (Lake St. Ana, Romania).</title>
        <authorList>
            <person name="Felfoldi T."/>
            <person name="Marton Z."/>
            <person name="Szabo A."/>
            <person name="Mentes A."/>
            <person name="Boka K."/>
            <person name="Marialigeti K."/>
            <person name="Mathe I."/>
            <person name="Koncz M."/>
            <person name="Schumann P."/>
            <person name="Toth E."/>
        </authorList>
    </citation>
    <scope>NUCLEOTIDE SEQUENCE [LARGE SCALE GENOMIC DNA]</scope>
    <source>
        <strain evidence="4 5">SA-279</strain>
    </source>
</reference>
<dbReference type="InterPro" id="IPR005835">
    <property type="entry name" value="NTP_transferase_dom"/>
</dbReference>
<sequence length="232" mass="25155">MVLAAGLGKRMRPITATTPKPLVEVAGRSLIDHGLERLRVAGVERAVVNVHYLADLVEVHVLKCAEPRVTISDERETLLDTGGGIVKALPLLGGAPFYVINSDSFWIEGIRRNLDLLAERWTDAEMDGLLLLAPTVGSVGYSGPGDFLMDHLGRLTRRAERRIAPFVYAGAAILHPRLFKDAPAGAFSLNTLFDRALDAGRLYGQRMEGIWLHVGTPRAIVEAEAAIAESAD</sequence>
<name>A0A4Q9VW54_9HYPH</name>
<evidence type="ECO:0000313" key="4">
    <source>
        <dbReference type="EMBL" id="TBW39303.1"/>
    </source>
</evidence>
<keyword evidence="1 4" id="KW-0808">Transferase</keyword>
<dbReference type="Gene3D" id="3.90.550.10">
    <property type="entry name" value="Spore Coat Polysaccharide Biosynthesis Protein SpsA, Chain A"/>
    <property type="match status" value="1"/>
</dbReference>
<proteinExistence type="predicted"/>